<sequence>MEYNFLSPRMHNHMPPIFQSAISSLYPMPKTCLILCSKTTHSSITPPFRILCSHSYSTATIIANYGYRQTRIQHRKVPKKVFACDLKVFDEKDLNFTNIRSLGDVGFGENVNVDMVPKKGYVSNLKVLDKKYLNFRNLRSFGGNSNVDRVPNKGYACNLKVLDEKDLNFRNVRCLDDVGFGRKSNMITVPKKIYTSNLNVLEEKDLNIKNLRSLGDAGFGGNANLDIVKELKWYSEMLGKCAKNFWCREGKALHCQLIKSEDEPDAHLWVSLINFYAKCGALAYGCKVLDMMPRRDVVSWTALISGFVTGGYSRKSLELLCRMRRDGIRPNVFTLATILKGCTMCLSLEFGKQLHAYVVKVGAFSDIYVGSALVDLYAKCGEMKCAAELFFFMPEQNDVSWNALLNGYAAQNNGEEVFRLFSRMTEMKMRFNHYTLSTVLKGCASSGNLLSGQVVHAMAIKIGGEYDDFISSGLVDMYSKCGFADEALKVFMGIKEPDVVAWSSVIDGLAQKGRKQKATELFHLMRLSGMDPNQFTLASVVRAAADFDDLYYCKSIHACVFKFGYETEHLVNNSLITMYMKLGYGDDAFKVFNAMKYQDVVSWNALLAGFNEVESSGQCQRLYKEMVAEGFKPNIYTFVSILRSCSRMSDIPFGKQVHAHIIKCDLQADTFVGTALIDLYSKSSCLKAIEAIFNQLKEKDLFSWTIIIGSYVENGQGETAIQFFRQMLREDTKPNEYTMACCLRSCSVIASLGIGQQLHSMALKAGHVDDMFVSSALVDMYSKCGNLNDAETLFSNMISYDTVLWNTIIFGYSQHGLGDKALSSFKTMIEEGVMPDEVTFLGILSVCSHMGLVDEGRKHFRMMEAHGVTPTIEIYACMVDLLGRAGRFDELERFIDDMKLAPNALIWETILGACTIHGNVGLGERAATKLFESNLATDSTYILLSNIYASRGMWDDVSSIRKLMSDKGIKKEPGCSWVEIDSQVHVFVSRDTSHPRVRDIYQKLEELGQELTSAGYTPNVKCVLHNVSDGEKEKILSYHSERLALGFALISNIPSDRVRIFKNLRVCDDCHEYMKRVSLVTNKEIVVRDIKRFHHFQNGMCSCKDYW</sequence>
<keyword evidence="7" id="KW-1185">Reference proteome</keyword>
<comment type="caution">
    <text evidence="6">The sequence shown here is derived from an EMBL/GenBank/DDBJ whole genome shotgun (WGS) entry which is preliminary data.</text>
</comment>
<gene>
    <name evidence="6" type="ORF">LIER_00146</name>
</gene>
<proteinExistence type="inferred from homology"/>
<dbReference type="FunFam" id="1.25.40.10:FF:000031">
    <property type="entry name" value="Pentatricopeptide repeat-containing protein mitochondrial"/>
    <property type="match status" value="1"/>
</dbReference>
<dbReference type="AlphaFoldDB" id="A0AAV3NH54"/>
<reference evidence="6 7" key="1">
    <citation type="submission" date="2024-01" db="EMBL/GenBank/DDBJ databases">
        <title>The complete chloroplast genome sequence of Lithospermum erythrorhizon: insights into the phylogenetic relationship among Boraginaceae species and the maternal lineages of purple gromwells.</title>
        <authorList>
            <person name="Okada T."/>
            <person name="Watanabe K."/>
        </authorList>
    </citation>
    <scope>NUCLEOTIDE SEQUENCE [LARGE SCALE GENOMIC DNA]</scope>
</reference>
<dbReference type="InterPro" id="IPR046960">
    <property type="entry name" value="PPR_At4g14850-like_plant"/>
</dbReference>
<evidence type="ECO:0000256" key="2">
    <source>
        <dbReference type="ARBA" id="ARBA00022737"/>
    </source>
</evidence>
<feature type="repeat" description="PPR" evidence="4">
    <location>
        <begin position="700"/>
        <end position="734"/>
    </location>
</feature>
<feature type="repeat" description="PPR" evidence="4">
    <location>
        <begin position="836"/>
        <end position="870"/>
    </location>
</feature>
<dbReference type="Proteomes" id="UP001454036">
    <property type="component" value="Unassembled WGS sequence"/>
</dbReference>
<dbReference type="Gene3D" id="1.25.40.10">
    <property type="entry name" value="Tetratricopeptide repeat domain"/>
    <property type="match status" value="6"/>
</dbReference>
<feature type="repeat" description="PPR" evidence="4">
    <location>
        <begin position="801"/>
        <end position="835"/>
    </location>
</feature>
<keyword evidence="2" id="KW-0677">Repeat</keyword>
<dbReference type="NCBIfam" id="TIGR00756">
    <property type="entry name" value="PPR"/>
    <property type="match status" value="5"/>
</dbReference>
<dbReference type="InterPro" id="IPR032867">
    <property type="entry name" value="DYW_dom"/>
</dbReference>
<dbReference type="FunFam" id="1.25.40.10:FF:001325">
    <property type="entry name" value="Tetratricopeptide repeat (TPR)-like superfamily protein"/>
    <property type="match status" value="1"/>
</dbReference>
<feature type="repeat" description="PPR" evidence="4">
    <location>
        <begin position="599"/>
        <end position="633"/>
    </location>
</feature>
<evidence type="ECO:0000259" key="5">
    <source>
        <dbReference type="Pfam" id="PF14432"/>
    </source>
</evidence>
<dbReference type="Pfam" id="PF14432">
    <property type="entry name" value="DYW_deaminase"/>
    <property type="match status" value="1"/>
</dbReference>
<feature type="repeat" description="PPR" evidence="4">
    <location>
        <begin position="498"/>
        <end position="532"/>
    </location>
</feature>
<dbReference type="PROSITE" id="PS51375">
    <property type="entry name" value="PPR"/>
    <property type="match status" value="7"/>
</dbReference>
<organism evidence="6 7">
    <name type="scientific">Lithospermum erythrorhizon</name>
    <name type="common">Purple gromwell</name>
    <name type="synonym">Lithospermum officinale var. erythrorhizon</name>
    <dbReference type="NCBI Taxonomy" id="34254"/>
    <lineage>
        <taxon>Eukaryota</taxon>
        <taxon>Viridiplantae</taxon>
        <taxon>Streptophyta</taxon>
        <taxon>Embryophyta</taxon>
        <taxon>Tracheophyta</taxon>
        <taxon>Spermatophyta</taxon>
        <taxon>Magnoliopsida</taxon>
        <taxon>eudicotyledons</taxon>
        <taxon>Gunneridae</taxon>
        <taxon>Pentapetalae</taxon>
        <taxon>asterids</taxon>
        <taxon>lamiids</taxon>
        <taxon>Boraginales</taxon>
        <taxon>Boraginaceae</taxon>
        <taxon>Boraginoideae</taxon>
        <taxon>Lithospermeae</taxon>
        <taxon>Lithospermum</taxon>
    </lineage>
</organism>
<name>A0AAV3NH54_LITER</name>
<evidence type="ECO:0000256" key="1">
    <source>
        <dbReference type="ARBA" id="ARBA00006643"/>
    </source>
</evidence>
<feature type="domain" description="DYW" evidence="5">
    <location>
        <begin position="1015"/>
        <end position="1107"/>
    </location>
</feature>
<dbReference type="GO" id="GO:0008270">
    <property type="term" value="F:zinc ion binding"/>
    <property type="evidence" value="ECO:0007669"/>
    <property type="project" value="InterPro"/>
</dbReference>
<dbReference type="Pfam" id="PF20430">
    <property type="entry name" value="Eplus_motif"/>
    <property type="match status" value="1"/>
</dbReference>
<dbReference type="Pfam" id="PF20431">
    <property type="entry name" value="E_motif"/>
    <property type="match status" value="1"/>
</dbReference>
<dbReference type="InterPro" id="IPR011990">
    <property type="entry name" value="TPR-like_helical_dom_sf"/>
</dbReference>
<dbReference type="InterPro" id="IPR002885">
    <property type="entry name" value="PPR_rpt"/>
</dbReference>
<comment type="similarity">
    <text evidence="3">Belongs to the PPR family. PCMP-E subfamily.</text>
</comment>
<feature type="repeat" description="PPR" evidence="4">
    <location>
        <begin position="397"/>
        <end position="431"/>
    </location>
</feature>
<dbReference type="GO" id="GO:0005739">
    <property type="term" value="C:mitochondrion"/>
    <property type="evidence" value="ECO:0007669"/>
    <property type="project" value="UniProtKB-ARBA"/>
</dbReference>
<dbReference type="GO" id="GO:0009451">
    <property type="term" value="P:RNA modification"/>
    <property type="evidence" value="ECO:0007669"/>
    <property type="project" value="InterPro"/>
</dbReference>
<dbReference type="FunFam" id="1.25.40.10:FF:000285">
    <property type="entry name" value="Pentatricopeptide repeat-containing protein, chloroplastic"/>
    <property type="match status" value="1"/>
</dbReference>
<evidence type="ECO:0000313" key="7">
    <source>
        <dbReference type="Proteomes" id="UP001454036"/>
    </source>
</evidence>
<evidence type="ECO:0000256" key="4">
    <source>
        <dbReference type="PROSITE-ProRule" id="PRU00708"/>
    </source>
</evidence>
<feature type="repeat" description="PPR" evidence="4">
    <location>
        <begin position="296"/>
        <end position="330"/>
    </location>
</feature>
<dbReference type="FunFam" id="1.25.40.10:FF:000205">
    <property type="entry name" value="Pentatricopeptide repeat-containing protein, mitochondrial"/>
    <property type="match status" value="1"/>
</dbReference>
<evidence type="ECO:0000313" key="6">
    <source>
        <dbReference type="EMBL" id="GAA0138391.1"/>
    </source>
</evidence>
<protein>
    <recommendedName>
        <fullName evidence="5">DYW domain-containing protein</fullName>
    </recommendedName>
</protein>
<dbReference type="Pfam" id="PF13041">
    <property type="entry name" value="PPR_2"/>
    <property type="match status" value="6"/>
</dbReference>
<evidence type="ECO:0000256" key="3">
    <source>
        <dbReference type="ARBA" id="ARBA00061659"/>
    </source>
</evidence>
<accession>A0AAV3NH54</accession>
<dbReference type="EMBL" id="BAABME010000009">
    <property type="protein sequence ID" value="GAA0138391.1"/>
    <property type="molecule type" value="Genomic_DNA"/>
</dbReference>
<dbReference type="PANTHER" id="PTHR47926">
    <property type="entry name" value="PENTATRICOPEPTIDE REPEAT-CONTAINING PROTEIN"/>
    <property type="match status" value="1"/>
</dbReference>
<dbReference type="GO" id="GO:0003723">
    <property type="term" value="F:RNA binding"/>
    <property type="evidence" value="ECO:0007669"/>
    <property type="project" value="InterPro"/>
</dbReference>
<dbReference type="InterPro" id="IPR046849">
    <property type="entry name" value="E2_motif"/>
</dbReference>
<dbReference type="FunFam" id="1.25.40.10:FF:000366">
    <property type="entry name" value="Pentatricopeptide (PPR) repeat-containing protein"/>
    <property type="match status" value="1"/>
</dbReference>
<dbReference type="FunFam" id="1.25.40.10:FF:000343">
    <property type="entry name" value="Pentatricopeptide repeat-containing protein At3g58590"/>
    <property type="match status" value="1"/>
</dbReference>
<comment type="similarity">
    <text evidence="1">Belongs to the PPR family. PCMP-H subfamily.</text>
</comment>
<dbReference type="InterPro" id="IPR046848">
    <property type="entry name" value="E_motif"/>
</dbReference>
<dbReference type="Pfam" id="PF01535">
    <property type="entry name" value="PPR"/>
    <property type="match status" value="5"/>
</dbReference>